<name>A0A1E7JRS4_9ACTN</name>
<dbReference type="OrthoDB" id="3850475at2"/>
<feature type="compositionally biased region" description="Basic and acidic residues" evidence="1">
    <location>
        <begin position="176"/>
        <end position="189"/>
    </location>
</feature>
<proteinExistence type="predicted"/>
<comment type="caution">
    <text evidence="2">The sequence shown here is derived from an EMBL/GenBank/DDBJ whole genome shotgun (WGS) entry which is preliminary data.</text>
</comment>
<keyword evidence="3" id="KW-1185">Reference proteome</keyword>
<dbReference type="InterPro" id="IPR029063">
    <property type="entry name" value="SAM-dependent_MTases_sf"/>
</dbReference>
<dbReference type="SUPFAM" id="SSF53335">
    <property type="entry name" value="S-adenosyl-L-methionine-dependent methyltransferases"/>
    <property type="match status" value="1"/>
</dbReference>
<gene>
    <name evidence="2" type="ORF">AN216_25045</name>
</gene>
<dbReference type="STRING" id="1075402.AN216_25045"/>
<evidence type="ECO:0000256" key="1">
    <source>
        <dbReference type="SAM" id="MobiDB-lite"/>
    </source>
</evidence>
<evidence type="ECO:0000313" key="2">
    <source>
        <dbReference type="EMBL" id="OEU91461.1"/>
    </source>
</evidence>
<dbReference type="AlphaFoldDB" id="A0A1E7JRS4"/>
<sequence length="296" mass="30761">MLVPLYEAVYDQLRVGGGTRLLGLGCGSGLALLLAAARGASVTGTDSDVRRLALAQERLLPPSVDPVRRWDARVAPYTSGGSPLVESAPPDVVTAFDAPGHAAELAHATPSLAPGTPVALASWGPPNRCGASSLLHTTTRCHTGYGEAERVAAADPANPAEPTGAPTAAEAAAEAARSDPKATVERHGDAYAGSGPSEATNRQRLTELARHFGLQPFHVGSVACSFGYASLDSAVRGLLSTGLFDDRVGGEAEGDSFEEGDRSRAPRELARALSPHRQNDGTVWMPHLFQYVLARA</sequence>
<dbReference type="Gene3D" id="3.40.50.150">
    <property type="entry name" value="Vaccinia Virus protein VP39"/>
    <property type="match status" value="1"/>
</dbReference>
<accession>A0A1E7JRS4</accession>
<feature type="compositionally biased region" description="Low complexity" evidence="1">
    <location>
        <begin position="156"/>
        <end position="175"/>
    </location>
</feature>
<dbReference type="PATRIC" id="fig|1075402.3.peg.5499"/>
<dbReference type="EMBL" id="LJGU01000158">
    <property type="protein sequence ID" value="OEU91461.1"/>
    <property type="molecule type" value="Genomic_DNA"/>
</dbReference>
<dbReference type="Proteomes" id="UP000176101">
    <property type="component" value="Unassembled WGS sequence"/>
</dbReference>
<evidence type="ECO:0008006" key="4">
    <source>
        <dbReference type="Google" id="ProtNLM"/>
    </source>
</evidence>
<feature type="region of interest" description="Disordered" evidence="1">
    <location>
        <begin position="152"/>
        <end position="200"/>
    </location>
</feature>
<evidence type="ECO:0000313" key="3">
    <source>
        <dbReference type="Proteomes" id="UP000176101"/>
    </source>
</evidence>
<organism evidence="2 3">
    <name type="scientific">Streptomyces oceani</name>
    <dbReference type="NCBI Taxonomy" id="1075402"/>
    <lineage>
        <taxon>Bacteria</taxon>
        <taxon>Bacillati</taxon>
        <taxon>Actinomycetota</taxon>
        <taxon>Actinomycetes</taxon>
        <taxon>Kitasatosporales</taxon>
        <taxon>Streptomycetaceae</taxon>
        <taxon>Streptomyces</taxon>
    </lineage>
</organism>
<reference evidence="2 3" key="1">
    <citation type="journal article" date="2016" name="Front. Microbiol.">
        <title>Comparative Genomics Analysis of Streptomyces Species Reveals Their Adaptation to the Marine Environment and Their Diversity at the Genomic Level.</title>
        <authorList>
            <person name="Tian X."/>
            <person name="Zhang Z."/>
            <person name="Yang T."/>
            <person name="Chen M."/>
            <person name="Li J."/>
            <person name="Chen F."/>
            <person name="Yang J."/>
            <person name="Li W."/>
            <person name="Zhang B."/>
            <person name="Zhang Z."/>
            <person name="Wu J."/>
            <person name="Zhang C."/>
            <person name="Long L."/>
            <person name="Xiao J."/>
        </authorList>
    </citation>
    <scope>NUCLEOTIDE SEQUENCE [LARGE SCALE GENOMIC DNA]</scope>
    <source>
        <strain evidence="2 3">SCSIO 02100</strain>
    </source>
</reference>
<protein>
    <recommendedName>
        <fullName evidence="4">Methyltransferase type 11</fullName>
    </recommendedName>
</protein>